<sequence>MREFEILVRGCFDAGRLVVSYDESLRMPRTRSDEECIEACWHHKLQEMQRRGATLYDGALYRLVDWEVQLDGRLSLALGATSYKEYVASRDVRFARGRGRRELSNPLAVCSVIETADGQLVLDQRHGVDVYEGRYHVIGGFCESERDRDSAGLPDLFGAMLREIREETGLQDEDIARQLCLGLVYDLATPHPELCFLTCLRIPLEEVRQRKPVDHEVERLLPLPARAESLRSFLFTYHGQISATGEPALLLYGGWRFGEAWYAETLWRLT</sequence>
<proteinExistence type="predicted"/>
<dbReference type="InterPro" id="IPR015797">
    <property type="entry name" value="NUDIX_hydrolase-like_dom_sf"/>
</dbReference>
<dbReference type="SUPFAM" id="SSF55811">
    <property type="entry name" value="Nudix"/>
    <property type="match status" value="1"/>
</dbReference>
<reference evidence="2 3" key="1">
    <citation type="submission" date="2016-08" db="EMBL/GenBank/DDBJ databases">
        <title>Analysis of Carbohydrate Active Enzymes in Thermogemmatispora T81 Reveals Carbohydrate Degradation Ability.</title>
        <authorList>
            <person name="Tomazini A."/>
            <person name="Lal S."/>
            <person name="Stott M."/>
            <person name="Henrissat B."/>
            <person name="Polikarpov I."/>
            <person name="Sparling R."/>
            <person name="Levin D.B."/>
        </authorList>
    </citation>
    <scope>NUCLEOTIDE SEQUENCE [LARGE SCALE GENOMIC DNA]</scope>
    <source>
        <strain evidence="2 3">T81</strain>
    </source>
</reference>
<dbReference type="OrthoDB" id="147423at2"/>
<dbReference type="EMBL" id="MCIF01000002">
    <property type="protein sequence ID" value="RAQ97020.1"/>
    <property type="molecule type" value="Genomic_DNA"/>
</dbReference>
<dbReference type="CDD" id="cd02883">
    <property type="entry name" value="NUDIX_Hydrolase"/>
    <property type="match status" value="1"/>
</dbReference>
<dbReference type="Proteomes" id="UP000248706">
    <property type="component" value="Unassembled WGS sequence"/>
</dbReference>
<protein>
    <recommendedName>
        <fullName evidence="1">Nudix hydrolase domain-containing protein</fullName>
    </recommendedName>
</protein>
<organism evidence="2 3">
    <name type="scientific">Thermogemmatispora tikiterensis</name>
    <dbReference type="NCBI Taxonomy" id="1825093"/>
    <lineage>
        <taxon>Bacteria</taxon>
        <taxon>Bacillati</taxon>
        <taxon>Chloroflexota</taxon>
        <taxon>Ktedonobacteria</taxon>
        <taxon>Thermogemmatisporales</taxon>
        <taxon>Thermogemmatisporaceae</taxon>
        <taxon>Thermogemmatispora</taxon>
    </lineage>
</organism>
<accession>A0A328VMI9</accession>
<dbReference type="InterPro" id="IPR000086">
    <property type="entry name" value="NUDIX_hydrolase_dom"/>
</dbReference>
<evidence type="ECO:0000313" key="3">
    <source>
        <dbReference type="Proteomes" id="UP000248706"/>
    </source>
</evidence>
<evidence type="ECO:0000313" key="2">
    <source>
        <dbReference type="EMBL" id="RAQ97020.1"/>
    </source>
</evidence>
<dbReference type="Gene3D" id="3.90.79.10">
    <property type="entry name" value="Nucleoside Triphosphate Pyrophosphohydrolase"/>
    <property type="match status" value="1"/>
</dbReference>
<dbReference type="PROSITE" id="PS51462">
    <property type="entry name" value="NUDIX"/>
    <property type="match status" value="1"/>
</dbReference>
<gene>
    <name evidence="2" type="ORF">A4R35_15890</name>
</gene>
<feature type="domain" description="Nudix hydrolase" evidence="1">
    <location>
        <begin position="103"/>
        <end position="263"/>
    </location>
</feature>
<dbReference type="AlphaFoldDB" id="A0A328VMI9"/>
<dbReference type="RefSeq" id="WP_112431064.1">
    <property type="nucleotide sequence ID" value="NZ_MCIF01000002.1"/>
</dbReference>
<name>A0A328VMI9_9CHLR</name>
<comment type="caution">
    <text evidence="2">The sequence shown here is derived from an EMBL/GenBank/DDBJ whole genome shotgun (WGS) entry which is preliminary data.</text>
</comment>
<evidence type="ECO:0000259" key="1">
    <source>
        <dbReference type="PROSITE" id="PS51462"/>
    </source>
</evidence>
<keyword evidence="3" id="KW-1185">Reference proteome</keyword>